<organism evidence="2 3">
    <name type="scientific">Goodea atripinnis</name>
    <dbReference type="NCBI Taxonomy" id="208336"/>
    <lineage>
        <taxon>Eukaryota</taxon>
        <taxon>Metazoa</taxon>
        <taxon>Chordata</taxon>
        <taxon>Craniata</taxon>
        <taxon>Vertebrata</taxon>
        <taxon>Euteleostomi</taxon>
        <taxon>Actinopterygii</taxon>
        <taxon>Neopterygii</taxon>
        <taxon>Teleostei</taxon>
        <taxon>Neoteleostei</taxon>
        <taxon>Acanthomorphata</taxon>
        <taxon>Ovalentaria</taxon>
        <taxon>Atherinomorphae</taxon>
        <taxon>Cyprinodontiformes</taxon>
        <taxon>Goodeidae</taxon>
        <taxon>Goodea</taxon>
    </lineage>
</organism>
<reference evidence="2 3" key="1">
    <citation type="submission" date="2021-06" db="EMBL/GenBank/DDBJ databases">
        <authorList>
            <person name="Palmer J.M."/>
        </authorList>
    </citation>
    <scope>NUCLEOTIDE SEQUENCE [LARGE SCALE GENOMIC DNA]</scope>
    <source>
        <strain evidence="2 3">GA_2019</strain>
        <tissue evidence="2">Muscle</tissue>
    </source>
</reference>
<name>A0ABV0PXJ2_9TELE</name>
<dbReference type="Proteomes" id="UP001476798">
    <property type="component" value="Unassembled WGS sequence"/>
</dbReference>
<keyword evidence="1" id="KW-0732">Signal</keyword>
<comment type="caution">
    <text evidence="2">The sequence shown here is derived from an EMBL/GenBank/DDBJ whole genome shotgun (WGS) entry which is preliminary data.</text>
</comment>
<accession>A0ABV0PXJ2</accession>
<evidence type="ECO:0000313" key="2">
    <source>
        <dbReference type="EMBL" id="MEQ2188210.1"/>
    </source>
</evidence>
<evidence type="ECO:0008006" key="4">
    <source>
        <dbReference type="Google" id="ProtNLM"/>
    </source>
</evidence>
<gene>
    <name evidence="2" type="ORF">GOODEAATRI_012684</name>
</gene>
<dbReference type="EMBL" id="JAHRIO010090783">
    <property type="protein sequence ID" value="MEQ2188210.1"/>
    <property type="molecule type" value="Genomic_DNA"/>
</dbReference>
<proteinExistence type="predicted"/>
<sequence>MAMHHVLILGSSFTVSAICHILPRLPGNYSSDRKRQHYLICTPVGPQWMSSAESQLCSVLNRKSTQQSWWMFNQWPRADNGTIRPPVLFSEELTDFFLKAEQTVITLAHL</sequence>
<feature type="chain" id="PRO_5045334767" description="Secreted protein" evidence="1">
    <location>
        <begin position="20"/>
        <end position="110"/>
    </location>
</feature>
<keyword evidence="3" id="KW-1185">Reference proteome</keyword>
<evidence type="ECO:0000313" key="3">
    <source>
        <dbReference type="Proteomes" id="UP001476798"/>
    </source>
</evidence>
<protein>
    <recommendedName>
        <fullName evidence="4">Secreted protein</fullName>
    </recommendedName>
</protein>
<evidence type="ECO:0000256" key="1">
    <source>
        <dbReference type="SAM" id="SignalP"/>
    </source>
</evidence>
<feature type="signal peptide" evidence="1">
    <location>
        <begin position="1"/>
        <end position="19"/>
    </location>
</feature>